<feature type="region of interest" description="Disordered" evidence="1">
    <location>
        <begin position="1"/>
        <end position="20"/>
    </location>
</feature>
<dbReference type="AlphaFoldDB" id="A0A9D1TBH1"/>
<name>A0A9D1TBH1_9FIRM</name>
<evidence type="ECO:0008006" key="4">
    <source>
        <dbReference type="Google" id="ProtNLM"/>
    </source>
</evidence>
<accession>A0A9D1TBH1</accession>
<evidence type="ECO:0000256" key="1">
    <source>
        <dbReference type="SAM" id="MobiDB-lite"/>
    </source>
</evidence>
<reference evidence="2" key="2">
    <citation type="journal article" date="2021" name="PeerJ">
        <title>Extensive microbial diversity within the chicken gut microbiome revealed by metagenomics and culture.</title>
        <authorList>
            <person name="Gilroy R."/>
            <person name="Ravi A."/>
            <person name="Getino M."/>
            <person name="Pursley I."/>
            <person name="Horton D.L."/>
            <person name="Alikhan N.F."/>
            <person name="Baker D."/>
            <person name="Gharbi K."/>
            <person name="Hall N."/>
            <person name="Watson M."/>
            <person name="Adriaenssens E.M."/>
            <person name="Foster-Nyarko E."/>
            <person name="Jarju S."/>
            <person name="Secka A."/>
            <person name="Antonio M."/>
            <person name="Oren A."/>
            <person name="Chaudhuri R.R."/>
            <person name="La Ragione R."/>
            <person name="Hildebrand F."/>
            <person name="Pallen M.J."/>
        </authorList>
    </citation>
    <scope>NUCLEOTIDE SEQUENCE</scope>
    <source>
        <strain evidence="2">CHK188-20938</strain>
    </source>
</reference>
<gene>
    <name evidence="2" type="ORF">IAB71_10350</name>
</gene>
<protein>
    <recommendedName>
        <fullName evidence="4">YolD-like family protein</fullName>
    </recommendedName>
</protein>
<organism evidence="2 3">
    <name type="scientific">Candidatus Scatomonas pullistercoris</name>
    <dbReference type="NCBI Taxonomy" id="2840920"/>
    <lineage>
        <taxon>Bacteria</taxon>
        <taxon>Bacillati</taxon>
        <taxon>Bacillota</taxon>
        <taxon>Clostridia</taxon>
        <taxon>Lachnospirales</taxon>
        <taxon>Lachnospiraceae</taxon>
        <taxon>Lachnospiraceae incertae sedis</taxon>
        <taxon>Candidatus Scatomonas</taxon>
    </lineage>
</organism>
<comment type="caution">
    <text evidence="2">The sequence shown here is derived from an EMBL/GenBank/DDBJ whole genome shotgun (WGS) entry which is preliminary data.</text>
</comment>
<sequence length="139" mass="15949">MNSPYEDMMDLPRHVSSSHPPMPRSLRAAQFAPFAALTGYSQVIRERSRLTVPKKIPGEDLQEELQRKLRLLAVCRDHPEVRITWFRPDARKQGGSYQSSDGRLENIDARKKILALTDGTRISLENILEIESSLFAREF</sequence>
<evidence type="ECO:0000313" key="2">
    <source>
        <dbReference type="EMBL" id="HIV26158.1"/>
    </source>
</evidence>
<dbReference type="Proteomes" id="UP000824169">
    <property type="component" value="Unassembled WGS sequence"/>
</dbReference>
<proteinExistence type="predicted"/>
<reference evidence="2" key="1">
    <citation type="submission" date="2020-10" db="EMBL/GenBank/DDBJ databases">
        <authorList>
            <person name="Gilroy R."/>
        </authorList>
    </citation>
    <scope>NUCLEOTIDE SEQUENCE</scope>
    <source>
        <strain evidence="2">CHK188-20938</strain>
    </source>
</reference>
<dbReference type="EMBL" id="DVOO01000030">
    <property type="protein sequence ID" value="HIV26158.1"/>
    <property type="molecule type" value="Genomic_DNA"/>
</dbReference>
<evidence type="ECO:0000313" key="3">
    <source>
        <dbReference type="Proteomes" id="UP000824169"/>
    </source>
</evidence>